<evidence type="ECO:0000313" key="6">
    <source>
        <dbReference type="Proteomes" id="UP000323386"/>
    </source>
</evidence>
<feature type="transmembrane region" description="Helical" evidence="3">
    <location>
        <begin position="40"/>
        <end position="61"/>
    </location>
</feature>
<dbReference type="PANTHER" id="PTHR12064:SF90">
    <property type="entry name" value="CNNM TRANSMEMBRANE DOMAIN-CONTAINING PROTEIN"/>
    <property type="match status" value="1"/>
</dbReference>
<feature type="region of interest" description="Disordered" evidence="2">
    <location>
        <begin position="144"/>
        <end position="165"/>
    </location>
</feature>
<dbReference type="GO" id="GO:0005737">
    <property type="term" value="C:cytoplasm"/>
    <property type="evidence" value="ECO:0007669"/>
    <property type="project" value="TreeGrafter"/>
</dbReference>
<feature type="transmembrane region" description="Helical" evidence="3">
    <location>
        <begin position="186"/>
        <end position="210"/>
    </location>
</feature>
<name>A0A5C3EYP3_9BASI</name>
<feature type="region of interest" description="Disordered" evidence="2">
    <location>
        <begin position="428"/>
        <end position="470"/>
    </location>
</feature>
<dbReference type="SUPFAM" id="SSF54631">
    <property type="entry name" value="CBS-domain pair"/>
    <property type="match status" value="1"/>
</dbReference>
<dbReference type="GO" id="GO:0016020">
    <property type="term" value="C:membrane"/>
    <property type="evidence" value="ECO:0007669"/>
    <property type="project" value="UniProtKB-UniRule"/>
</dbReference>
<dbReference type="Pfam" id="PF00248">
    <property type="entry name" value="Aldo_ket_red"/>
    <property type="match status" value="1"/>
</dbReference>
<proteinExistence type="predicted"/>
<dbReference type="PANTHER" id="PTHR12064">
    <property type="entry name" value="METAL TRANSPORTER CNNM"/>
    <property type="match status" value="1"/>
</dbReference>
<dbReference type="InterPro" id="IPR023210">
    <property type="entry name" value="NADP_OxRdtase_dom"/>
</dbReference>
<keyword evidence="1 3" id="KW-0812">Transmembrane</keyword>
<evidence type="ECO:0000256" key="1">
    <source>
        <dbReference type="PROSITE-ProRule" id="PRU01193"/>
    </source>
</evidence>
<reference evidence="5 6" key="1">
    <citation type="submission" date="2018-03" db="EMBL/GenBank/DDBJ databases">
        <authorList>
            <person name="Guldener U."/>
        </authorList>
    </citation>
    <scope>NUCLEOTIDE SEQUENCE [LARGE SCALE GENOMIC DNA]</scope>
    <source>
        <strain evidence="5 6">DAOM196992</strain>
    </source>
</reference>
<dbReference type="Proteomes" id="UP000323386">
    <property type="component" value="Unassembled WGS sequence"/>
</dbReference>
<organism evidence="5 6">
    <name type="scientific">Pseudozyma flocculosa</name>
    <dbReference type="NCBI Taxonomy" id="84751"/>
    <lineage>
        <taxon>Eukaryota</taxon>
        <taxon>Fungi</taxon>
        <taxon>Dikarya</taxon>
        <taxon>Basidiomycota</taxon>
        <taxon>Ustilaginomycotina</taxon>
        <taxon>Ustilaginomycetes</taxon>
        <taxon>Ustilaginales</taxon>
        <taxon>Ustilaginaceae</taxon>
        <taxon>Pseudozyma</taxon>
    </lineage>
</organism>
<keyword evidence="6" id="KW-1185">Reference proteome</keyword>
<feature type="compositionally biased region" description="Basic and acidic residues" evidence="2">
    <location>
        <begin position="1"/>
        <end position="12"/>
    </location>
</feature>
<feature type="region of interest" description="Disordered" evidence="2">
    <location>
        <begin position="677"/>
        <end position="753"/>
    </location>
</feature>
<feature type="region of interest" description="Disordered" evidence="2">
    <location>
        <begin position="76"/>
        <end position="106"/>
    </location>
</feature>
<sequence>MAEPVAKYDPDPAHLCLGPSPSRTRAHRRRTTRAKRTSPFSLASLGLVALILVSLLAPAVVSRHIDTAAPAASGPLNLRSSSNSHHHKHQDDRQIDARSTDGPAGLSSHLNELLSDSFAASQDGHFDLASIERLLEGLSDARAQAGHTPTVPTPSGHGQASLTKRAEAASDTCHCGESELSAGQKAAYGILVPILVVLSGLFAGLTLGYMSLDETQLQVLSLQGTPEQKRYAEKIMPIRKDGHLLLTTLLIANMITNETLPIIADPLLGGGVQAVIVSIVLVVIFAELIPQSVCSRYGLAIGAKMAVVTRFVLILLWPIAYPVSRVLHWTLGPHHGIVYRRAELKELVNMHAATGGRGDLNTDTVTIVGGALDLQEKVVKQAMTPIDKVFMIPLEAKLDYHMLQEIVGSGHSRIPVYHEIEIPVGRMRSGTATPSKGGGGGFLSTLSRKTSSGTAINPNASGNDDLKSSVDTGDATIASGNGGDTIMTTIKKKKIIGTLLVKQCVLLDPEDSVPVKDMVINAVPTVPADEPLLNLLNVFQEGRSHLAIVSSRTRRGSPGSFLSLGNNDAGAPAKAGVTRTATAARIDDLGPIDEEKQLSRSEIKGSRWSRHLRRALHRDEEHVAPELADGSIDVTHVASEMAQRDVPIGIITLEDVLEELIGEEILDEYDSEVEQNFAKISPPPSPDQKPAQPSEATVHKVKEDDFVLPSPSVRSPAPKASGGVLQRLKLSRNNSVKEAPAPTPTFFDDVPKESPVEEVPVAAGLPSDATTAAQDAKADSADAAGAVSAADPVQKVRIGEQTVINDDRPSARSSMTSTLGRKEVEGGNGGGAGRMAKPVIIRHQPPGGTPSTAIVSEALLRGRGSGVDGQERSRSATPSGQSRAKIFKSSPIVAPGAAASGPPRRQRGMSRDASSGRRGTLLAQESTSASAPSTPVVDSRPDEDEADDEGDEKKAGDDGRYRHGGLSSWPGINELHDQTLDDADSMPLYPAQEPSLDDFPRQPPLDSLPDEQPRGGLAPWRKVALKDDPILQPASSSDASDARDFERHASPIVFGCGVFGHDMYNTQSTLSSSIPLQTVRLALRYGINSFDTSPYYFPSEFILGNILERLKPEFPRESYFITTKCGRYGPDRQHFDYSAERVESSIRGSCDRIRCGYLDVGLMHDVEFVAEHVGPSNEAGWEAGIISGLVDGAAANTTTTTTAKEQALDSLGLANTPEAASRIHGPGDEKILEAVRTLFKLKDQGVVRRVGISGYPLAVLLRLSRLVASHAPFRPLDVVLSYSNHCLHSDVLVGWRELFEACPAGVDAEAWTPPTVLNGSPFSMGLLVDGPPPAWHPASEELKQACRDASASLRERGESLANTALLYGLRGSELVGGEAASAAAEAPQPQLRTLVGLSTPEHVHSVVEGYRVLCSRDQDGDDEGNAVPQPGRGRLLCQLDDGEKQRRAGAYRKQVAAETEVRRLFQQRGVREWSWSSGL</sequence>
<feature type="transmembrane region" description="Helical" evidence="3">
    <location>
        <begin position="270"/>
        <end position="289"/>
    </location>
</feature>
<feature type="domain" description="CNNM transmembrane" evidence="4">
    <location>
        <begin position="181"/>
        <end position="364"/>
    </location>
</feature>
<dbReference type="Gene3D" id="3.10.580.10">
    <property type="entry name" value="CBS-domain"/>
    <property type="match status" value="2"/>
</dbReference>
<feature type="compositionally biased region" description="Basic residues" evidence="2">
    <location>
        <begin position="24"/>
        <end position="36"/>
    </location>
</feature>
<dbReference type="OrthoDB" id="5286008at2759"/>
<evidence type="ECO:0000313" key="5">
    <source>
        <dbReference type="EMBL" id="SPO36527.1"/>
    </source>
</evidence>
<evidence type="ECO:0000256" key="2">
    <source>
        <dbReference type="SAM" id="MobiDB-lite"/>
    </source>
</evidence>
<keyword evidence="1 3" id="KW-1133">Transmembrane helix</keyword>
<feature type="compositionally biased region" description="Polar residues" evidence="2">
    <location>
        <begin position="444"/>
        <end position="462"/>
    </location>
</feature>
<feature type="compositionally biased region" description="Basic and acidic residues" evidence="2">
    <location>
        <begin position="951"/>
        <end position="961"/>
    </location>
</feature>
<keyword evidence="1 3" id="KW-0472">Membrane</keyword>
<feature type="compositionally biased region" description="Polar residues" evidence="2">
    <location>
        <begin position="923"/>
        <end position="933"/>
    </location>
</feature>
<accession>A0A5C3EYP3</accession>
<dbReference type="PROSITE" id="PS51846">
    <property type="entry name" value="CNNM"/>
    <property type="match status" value="1"/>
</dbReference>
<dbReference type="EMBL" id="OOIP01000004">
    <property type="protein sequence ID" value="SPO36527.1"/>
    <property type="molecule type" value="Genomic_DNA"/>
</dbReference>
<dbReference type="Gene3D" id="3.20.20.100">
    <property type="entry name" value="NADP-dependent oxidoreductase domain"/>
    <property type="match status" value="1"/>
</dbReference>
<dbReference type="InterPro" id="IPR046342">
    <property type="entry name" value="CBS_dom_sf"/>
</dbReference>
<feature type="transmembrane region" description="Helical" evidence="3">
    <location>
        <begin position="301"/>
        <end position="320"/>
    </location>
</feature>
<dbReference type="InterPro" id="IPR036812">
    <property type="entry name" value="NAD(P)_OxRdtase_dom_sf"/>
</dbReference>
<evidence type="ECO:0000259" key="4">
    <source>
        <dbReference type="PROSITE" id="PS51846"/>
    </source>
</evidence>
<dbReference type="Pfam" id="PF01595">
    <property type="entry name" value="CNNM"/>
    <property type="match status" value="1"/>
</dbReference>
<gene>
    <name evidence="5" type="ORF">PSFLO_01998</name>
</gene>
<dbReference type="InterPro" id="IPR045095">
    <property type="entry name" value="ACDP"/>
</dbReference>
<feature type="compositionally biased region" description="Basic and acidic residues" evidence="2">
    <location>
        <begin position="89"/>
        <end position="99"/>
    </location>
</feature>
<dbReference type="InterPro" id="IPR002550">
    <property type="entry name" value="CNNM"/>
</dbReference>
<feature type="region of interest" description="Disordered" evidence="2">
    <location>
        <begin position="798"/>
        <end position="1016"/>
    </location>
</feature>
<feature type="transmembrane region" description="Helical" evidence="3">
    <location>
        <begin position="244"/>
        <end position="264"/>
    </location>
</feature>
<feature type="compositionally biased region" description="Acidic residues" evidence="2">
    <location>
        <begin position="941"/>
        <end position="950"/>
    </location>
</feature>
<evidence type="ECO:0000256" key="3">
    <source>
        <dbReference type="SAM" id="Phobius"/>
    </source>
</evidence>
<feature type="region of interest" description="Disordered" evidence="2">
    <location>
        <begin position="1"/>
        <end position="36"/>
    </location>
</feature>
<protein>
    <recommendedName>
        <fullName evidence="4">CNNM transmembrane domain-containing protein</fullName>
    </recommendedName>
</protein>
<feature type="compositionally biased region" description="Low complexity" evidence="2">
    <location>
        <begin position="889"/>
        <end position="903"/>
    </location>
</feature>
<dbReference type="SUPFAM" id="SSF51430">
    <property type="entry name" value="NAD(P)-linked oxidoreductase"/>
    <property type="match status" value="1"/>
</dbReference>
<dbReference type="GO" id="GO:0030026">
    <property type="term" value="P:intracellular manganese ion homeostasis"/>
    <property type="evidence" value="ECO:0007669"/>
    <property type="project" value="TreeGrafter"/>
</dbReference>
<dbReference type="GO" id="GO:0010960">
    <property type="term" value="P:magnesium ion homeostasis"/>
    <property type="evidence" value="ECO:0007669"/>
    <property type="project" value="InterPro"/>
</dbReference>